<protein>
    <recommendedName>
        <fullName evidence="1">VOC domain-containing protein</fullName>
    </recommendedName>
</protein>
<dbReference type="InterPro" id="IPR041581">
    <property type="entry name" value="Glyoxalase_6"/>
</dbReference>
<dbReference type="PROSITE" id="PS51819">
    <property type="entry name" value="VOC"/>
    <property type="match status" value="2"/>
</dbReference>
<dbReference type="RefSeq" id="WP_072918385.1">
    <property type="nucleotide sequence ID" value="NZ_FRDM01000011.1"/>
</dbReference>
<dbReference type="AlphaFoldDB" id="A0A1M7U2G5"/>
<organism evidence="2 3">
    <name type="scientific">Geodermatophilus obscurus</name>
    <dbReference type="NCBI Taxonomy" id="1861"/>
    <lineage>
        <taxon>Bacteria</taxon>
        <taxon>Bacillati</taxon>
        <taxon>Actinomycetota</taxon>
        <taxon>Actinomycetes</taxon>
        <taxon>Geodermatophilales</taxon>
        <taxon>Geodermatophilaceae</taxon>
        <taxon>Geodermatophilus</taxon>
    </lineage>
</organism>
<dbReference type="InterPro" id="IPR052164">
    <property type="entry name" value="Anthracycline_SecMetBiosynth"/>
</dbReference>
<dbReference type="PANTHER" id="PTHR33993:SF14">
    <property type="entry name" value="GB|AAF24581.1"/>
    <property type="match status" value="1"/>
</dbReference>
<dbReference type="InterPro" id="IPR037523">
    <property type="entry name" value="VOC_core"/>
</dbReference>
<sequence length="278" mass="29276">MVQPRTYPHGVTCWIDTEQPDPAEAARFYAGLFGWTLTDAVPPGAPGTYLIATIDGQDVAAIGPGTSDTAAWHTYVAVDDADATAAAVTRLGGTVRAGPEDAGPGGRAATCTDPAGAEFRLWQPRRRLGAQLTNTPGTWNFSDLHTPDRDAATAFYGPLFGWLAVDMEQGAGTMIQVPGYGDHLAATVDPGIHERQASAPRGFADVIGALVVVPAGEPARWQVTFTAADRDDSAATAERLGATVVTSSDDLWTRNALLRDPQGAEFTIAQFTPPDGEW</sequence>
<dbReference type="Gene3D" id="3.10.180.10">
    <property type="entry name" value="2,3-Dihydroxybiphenyl 1,2-Dioxygenase, domain 1"/>
    <property type="match status" value="2"/>
</dbReference>
<proteinExistence type="predicted"/>
<dbReference type="PANTHER" id="PTHR33993">
    <property type="entry name" value="GLYOXALASE-RELATED"/>
    <property type="match status" value="1"/>
</dbReference>
<feature type="domain" description="VOC" evidence="1">
    <location>
        <begin position="138"/>
        <end position="271"/>
    </location>
</feature>
<reference evidence="2 3" key="1">
    <citation type="submission" date="2016-12" db="EMBL/GenBank/DDBJ databases">
        <authorList>
            <person name="Song W.-J."/>
            <person name="Kurnit D.M."/>
        </authorList>
    </citation>
    <scope>NUCLEOTIDE SEQUENCE [LARGE SCALE GENOMIC DNA]</scope>
    <source>
        <strain evidence="2 3">DSM 43162</strain>
    </source>
</reference>
<evidence type="ECO:0000259" key="1">
    <source>
        <dbReference type="PROSITE" id="PS51819"/>
    </source>
</evidence>
<dbReference type="Proteomes" id="UP000184428">
    <property type="component" value="Unassembled WGS sequence"/>
</dbReference>
<dbReference type="SUPFAM" id="SSF54593">
    <property type="entry name" value="Glyoxalase/Bleomycin resistance protein/Dihydroxybiphenyl dioxygenase"/>
    <property type="match status" value="2"/>
</dbReference>
<dbReference type="Pfam" id="PF18029">
    <property type="entry name" value="Glyoxalase_6"/>
    <property type="match status" value="2"/>
</dbReference>
<gene>
    <name evidence="2" type="ORF">SAMN05660350_02495</name>
</gene>
<name>A0A1M7U2G5_9ACTN</name>
<dbReference type="InterPro" id="IPR029068">
    <property type="entry name" value="Glyas_Bleomycin-R_OHBP_Dase"/>
</dbReference>
<evidence type="ECO:0000313" key="3">
    <source>
        <dbReference type="Proteomes" id="UP000184428"/>
    </source>
</evidence>
<dbReference type="OrthoDB" id="9793039at2"/>
<dbReference type="EMBL" id="FRDM01000011">
    <property type="protein sequence ID" value="SHN77199.1"/>
    <property type="molecule type" value="Genomic_DNA"/>
</dbReference>
<feature type="domain" description="VOC" evidence="1">
    <location>
        <begin position="11"/>
        <end position="124"/>
    </location>
</feature>
<accession>A0A1M7U2G5</accession>
<evidence type="ECO:0000313" key="2">
    <source>
        <dbReference type="EMBL" id="SHN77199.1"/>
    </source>
</evidence>